<feature type="domain" description="Shikimate dehydrogenase substrate binding N-terminal" evidence="1">
    <location>
        <begin position="1"/>
        <end position="28"/>
    </location>
</feature>
<dbReference type="InterPro" id="IPR046346">
    <property type="entry name" value="Aminoacid_DH-like_N_sf"/>
</dbReference>
<gene>
    <name evidence="2" type="ORF">M422DRAFT_194532</name>
</gene>
<name>A0A0C9U632_SPHS4</name>
<keyword evidence="3" id="KW-1185">Reference proteome</keyword>
<evidence type="ECO:0000259" key="1">
    <source>
        <dbReference type="Pfam" id="PF08501"/>
    </source>
</evidence>
<dbReference type="HOGENOM" id="CLU_2967544_0_0_1"/>
<dbReference type="InterPro" id="IPR013708">
    <property type="entry name" value="Shikimate_DH-bd_N"/>
</dbReference>
<feature type="non-terminal residue" evidence="2">
    <location>
        <position position="1"/>
    </location>
</feature>
<dbReference type="EMBL" id="KN837475">
    <property type="protein sequence ID" value="KIJ24582.1"/>
    <property type="molecule type" value="Genomic_DNA"/>
</dbReference>
<dbReference type="OrthoDB" id="204377at2759"/>
<evidence type="ECO:0000313" key="3">
    <source>
        <dbReference type="Proteomes" id="UP000054279"/>
    </source>
</evidence>
<dbReference type="GO" id="GO:0004764">
    <property type="term" value="F:shikimate 3-dehydrogenase (NADP+) activity"/>
    <property type="evidence" value="ECO:0007669"/>
    <property type="project" value="InterPro"/>
</dbReference>
<dbReference type="SUPFAM" id="SSF53223">
    <property type="entry name" value="Aminoacid dehydrogenase-like, N-terminal domain"/>
    <property type="match status" value="1"/>
</dbReference>
<dbReference type="Proteomes" id="UP000054279">
    <property type="component" value="Unassembled WGS sequence"/>
</dbReference>
<dbReference type="Pfam" id="PF08501">
    <property type="entry name" value="Shikimate_dh_N"/>
    <property type="match status" value="1"/>
</dbReference>
<protein>
    <recommendedName>
        <fullName evidence="1">Shikimate dehydrogenase substrate binding N-terminal domain-containing protein</fullName>
    </recommendedName>
</protein>
<dbReference type="AlphaFoldDB" id="A0A0C9U632"/>
<organism evidence="2 3">
    <name type="scientific">Sphaerobolus stellatus (strain SS14)</name>
    <dbReference type="NCBI Taxonomy" id="990650"/>
    <lineage>
        <taxon>Eukaryota</taxon>
        <taxon>Fungi</taxon>
        <taxon>Dikarya</taxon>
        <taxon>Basidiomycota</taxon>
        <taxon>Agaricomycotina</taxon>
        <taxon>Agaricomycetes</taxon>
        <taxon>Phallomycetidae</taxon>
        <taxon>Geastrales</taxon>
        <taxon>Sphaerobolaceae</taxon>
        <taxon>Sphaerobolus</taxon>
    </lineage>
</organism>
<accession>A0A0C9U632</accession>
<sequence length="59" mass="6273">VTISFKLDIVPLLDGVSPAAKLIGAVNTTIIRPAEYDTGTLYGDNVTGWALPLASKNDW</sequence>
<evidence type="ECO:0000313" key="2">
    <source>
        <dbReference type="EMBL" id="KIJ24582.1"/>
    </source>
</evidence>
<dbReference type="Gene3D" id="3.40.50.10860">
    <property type="entry name" value="Leucine Dehydrogenase, chain A, domain 1"/>
    <property type="match status" value="1"/>
</dbReference>
<reference evidence="2 3" key="1">
    <citation type="submission" date="2014-06" db="EMBL/GenBank/DDBJ databases">
        <title>Evolutionary Origins and Diversification of the Mycorrhizal Mutualists.</title>
        <authorList>
            <consortium name="DOE Joint Genome Institute"/>
            <consortium name="Mycorrhizal Genomics Consortium"/>
            <person name="Kohler A."/>
            <person name="Kuo A."/>
            <person name="Nagy L.G."/>
            <person name="Floudas D."/>
            <person name="Copeland A."/>
            <person name="Barry K.W."/>
            <person name="Cichocki N."/>
            <person name="Veneault-Fourrey C."/>
            <person name="LaButti K."/>
            <person name="Lindquist E.A."/>
            <person name="Lipzen A."/>
            <person name="Lundell T."/>
            <person name="Morin E."/>
            <person name="Murat C."/>
            <person name="Riley R."/>
            <person name="Ohm R."/>
            <person name="Sun H."/>
            <person name="Tunlid A."/>
            <person name="Henrissat B."/>
            <person name="Grigoriev I.V."/>
            <person name="Hibbett D.S."/>
            <person name="Martin F."/>
        </authorList>
    </citation>
    <scope>NUCLEOTIDE SEQUENCE [LARGE SCALE GENOMIC DNA]</scope>
    <source>
        <strain evidence="2 3">SS14</strain>
    </source>
</reference>
<proteinExistence type="predicted"/>